<proteinExistence type="predicted"/>
<keyword evidence="4" id="KW-1185">Reference proteome</keyword>
<protein>
    <recommendedName>
        <fullName evidence="2">25S rRNA (uridine-N(3))-methyltransferase BMT5-like domain-containing protein</fullName>
    </recommendedName>
</protein>
<evidence type="ECO:0000256" key="1">
    <source>
        <dbReference type="SAM" id="MobiDB-lite"/>
    </source>
</evidence>
<feature type="compositionally biased region" description="Basic residues" evidence="1">
    <location>
        <begin position="331"/>
        <end position="342"/>
    </location>
</feature>
<gene>
    <name evidence="3" type="ORF">HK097_000833</name>
</gene>
<sequence>MGKKGPRSKGRSPSSSQTFSRPPSSQFTNFGNLSTADLLHLTLSTSTSPKTRTLSRFSASHRILLIGEGDFTFALALSTALGSGKLITATSFDTLSDASKKYPSVSHTLSSLKSSGATILHSIDARSLSQNPKLLSLPSPRQPATFDRIIFNFPHIGGSQTTDILENQSLLSQFFSSSLPLLTPSAEIHVALRDTPFYAKWEIQALAREEGLKLKEKVPFEAELFGSLGYTVQRTKPAVRAAPTLENASVYVFGVGEGKKARKAVSADGVGKSEKAVSGGADAEGGGAVSVGSKWAVGTGPSKSLKSKGGAKTVVLAKGKVSKGKVEKPRTVKRKPSTIKKR</sequence>
<feature type="region of interest" description="Disordered" evidence="1">
    <location>
        <begin position="319"/>
        <end position="342"/>
    </location>
</feature>
<feature type="compositionally biased region" description="Low complexity" evidence="1">
    <location>
        <begin position="11"/>
        <end position="26"/>
    </location>
</feature>
<dbReference type="AlphaFoldDB" id="A0AAD5S545"/>
<feature type="region of interest" description="Disordered" evidence="1">
    <location>
        <begin position="271"/>
        <end position="293"/>
    </location>
</feature>
<organism evidence="3 4">
    <name type="scientific">Rhizophlyctis rosea</name>
    <dbReference type="NCBI Taxonomy" id="64517"/>
    <lineage>
        <taxon>Eukaryota</taxon>
        <taxon>Fungi</taxon>
        <taxon>Fungi incertae sedis</taxon>
        <taxon>Chytridiomycota</taxon>
        <taxon>Chytridiomycota incertae sedis</taxon>
        <taxon>Chytridiomycetes</taxon>
        <taxon>Rhizophlyctidales</taxon>
        <taxon>Rhizophlyctidaceae</taxon>
        <taxon>Rhizophlyctis</taxon>
    </lineage>
</organism>
<dbReference type="PANTHER" id="PTHR11538">
    <property type="entry name" value="PHENYLALANYL-TRNA SYNTHETASE"/>
    <property type="match status" value="1"/>
</dbReference>
<comment type="caution">
    <text evidence="3">The sequence shown here is derived from an EMBL/GenBank/DDBJ whole genome shotgun (WGS) entry which is preliminary data.</text>
</comment>
<evidence type="ECO:0000313" key="4">
    <source>
        <dbReference type="Proteomes" id="UP001212841"/>
    </source>
</evidence>
<reference evidence="3" key="1">
    <citation type="submission" date="2020-05" db="EMBL/GenBank/DDBJ databases">
        <title>Phylogenomic resolution of chytrid fungi.</title>
        <authorList>
            <person name="Stajich J.E."/>
            <person name="Amses K."/>
            <person name="Simmons R."/>
            <person name="Seto K."/>
            <person name="Myers J."/>
            <person name="Bonds A."/>
            <person name="Quandt C.A."/>
            <person name="Barry K."/>
            <person name="Liu P."/>
            <person name="Grigoriev I."/>
            <person name="Longcore J.E."/>
            <person name="James T.Y."/>
        </authorList>
    </citation>
    <scope>NUCLEOTIDE SEQUENCE</scope>
    <source>
        <strain evidence="3">JEL0318</strain>
    </source>
</reference>
<dbReference type="GO" id="GO:0005737">
    <property type="term" value="C:cytoplasm"/>
    <property type="evidence" value="ECO:0007669"/>
    <property type="project" value="TreeGrafter"/>
</dbReference>
<evidence type="ECO:0000259" key="2">
    <source>
        <dbReference type="Pfam" id="PF10354"/>
    </source>
</evidence>
<dbReference type="Pfam" id="PF10354">
    <property type="entry name" value="BMT5-like"/>
    <property type="match status" value="1"/>
</dbReference>
<dbReference type="EMBL" id="JADGJD010001161">
    <property type="protein sequence ID" value="KAJ3046470.1"/>
    <property type="molecule type" value="Genomic_DNA"/>
</dbReference>
<name>A0AAD5S545_9FUNG</name>
<dbReference type="PANTHER" id="PTHR11538:SF26">
    <property type="entry name" value="FERREDOXIN-FOLD ANTICODON-BINDING DOMAIN-CONTAINING PROTEIN 1"/>
    <property type="match status" value="1"/>
</dbReference>
<dbReference type="Proteomes" id="UP001212841">
    <property type="component" value="Unassembled WGS sequence"/>
</dbReference>
<feature type="compositionally biased region" description="Basic residues" evidence="1">
    <location>
        <begin position="1"/>
        <end position="10"/>
    </location>
</feature>
<dbReference type="InterPro" id="IPR019446">
    <property type="entry name" value="BMT5-like"/>
</dbReference>
<accession>A0AAD5S545</accession>
<dbReference type="GO" id="GO:0070042">
    <property type="term" value="F:rRNA (uridine-N3-)-methyltransferase activity"/>
    <property type="evidence" value="ECO:0007669"/>
    <property type="project" value="InterPro"/>
</dbReference>
<evidence type="ECO:0000313" key="3">
    <source>
        <dbReference type="EMBL" id="KAJ3046470.1"/>
    </source>
</evidence>
<feature type="domain" description="25S rRNA (uridine-N(3))-methyltransferase BMT5-like" evidence="2">
    <location>
        <begin position="64"/>
        <end position="231"/>
    </location>
</feature>
<dbReference type="GO" id="GO:0070475">
    <property type="term" value="P:rRNA base methylation"/>
    <property type="evidence" value="ECO:0007669"/>
    <property type="project" value="InterPro"/>
</dbReference>
<feature type="region of interest" description="Disordered" evidence="1">
    <location>
        <begin position="1"/>
        <end position="26"/>
    </location>
</feature>